<dbReference type="GO" id="GO:0003849">
    <property type="term" value="F:3-deoxy-7-phosphoheptulonate synthase activity"/>
    <property type="evidence" value="ECO:0007669"/>
    <property type="project" value="UniProtKB-EC"/>
</dbReference>
<feature type="binding site" evidence="6">
    <location>
        <position position="448"/>
    </location>
    <ligand>
        <name>Mn(2+)</name>
        <dbReference type="ChEBI" id="CHEBI:29035"/>
    </ligand>
</feature>
<comment type="subcellular location">
    <subcellularLocation>
        <location evidence="7">Plastid</location>
        <location evidence="7">Chloroplast</location>
    </subcellularLocation>
</comment>
<accession>A0A8S1ITG4</accession>
<comment type="caution">
    <text evidence="8">The sequence shown here is derived from an EMBL/GenBank/DDBJ whole genome shotgun (WGS) entry which is preliminary data.</text>
</comment>
<protein>
    <recommendedName>
        <fullName evidence="7">Phospho-2-dehydro-3-deoxyheptonate aldolase</fullName>
        <ecNumber evidence="7">2.5.1.54</ecNumber>
    </recommendedName>
</protein>
<keyword evidence="6" id="KW-0464">Manganese</keyword>
<dbReference type="AlphaFoldDB" id="A0A8S1ITG4"/>
<keyword evidence="7" id="KW-0028">Amino-acid biosynthesis</keyword>
<evidence type="ECO:0000256" key="2">
    <source>
        <dbReference type="ARBA" id="ARBA00008911"/>
    </source>
</evidence>
<dbReference type="SUPFAM" id="SSF51569">
    <property type="entry name" value="Aldolase"/>
    <property type="match status" value="1"/>
</dbReference>
<dbReference type="OrthoDB" id="2338at2759"/>
<gene>
    <name evidence="8" type="ORF">OSTQU699_LOCUS3517</name>
</gene>
<dbReference type="EMBL" id="CAJHUC010000772">
    <property type="protein sequence ID" value="CAD7698156.1"/>
    <property type="molecule type" value="Genomic_DNA"/>
</dbReference>
<organism evidence="8 9">
    <name type="scientific">Ostreobium quekettii</name>
    <dbReference type="NCBI Taxonomy" id="121088"/>
    <lineage>
        <taxon>Eukaryota</taxon>
        <taxon>Viridiplantae</taxon>
        <taxon>Chlorophyta</taxon>
        <taxon>core chlorophytes</taxon>
        <taxon>Ulvophyceae</taxon>
        <taxon>TCBD clade</taxon>
        <taxon>Bryopsidales</taxon>
        <taxon>Ostreobineae</taxon>
        <taxon>Ostreobiaceae</taxon>
        <taxon>Ostreobium</taxon>
    </lineage>
</organism>
<keyword evidence="6" id="KW-0170">Cobalt</keyword>
<keyword evidence="7" id="KW-0809">Transit peptide</keyword>
<evidence type="ECO:0000313" key="8">
    <source>
        <dbReference type="EMBL" id="CAD7698156.1"/>
    </source>
</evidence>
<feature type="binding site" evidence="6">
    <location>
        <begin position="321"/>
        <end position="322"/>
    </location>
    <ligand>
        <name>phosphoenolpyruvate</name>
        <dbReference type="ChEBI" id="CHEBI:58702"/>
    </ligand>
</feature>
<sequence>MRVTGPSVAGQPSLARSIARLPVGRPPRRCTVAARDGMDASRAVASPPAAGVDPEMKNWTMDSWRRREALQQPVYPDAEEHRRALEEIRRMPPLVFAGECRTLQGKLAEAAAGKGFVLMGGDCAEAFAQLSANRIRDTYRVLLQMSVIMTFGGGMPVVKMGRMAGQFAKPRSSPTEVKDGVELPSYRGDIINGADFDAESRLPDPWRLLKAYNHCASTLNLLRGFSSGGYASLERVSKWNLDFMGATKKGKSYIDLAERVEETISFMVACGLDSNMPLMKETEFFTCHEALLLDYEEALTREDSTTSLFYDTSAHFLWCGERTRQLDGAHVEFLRGVDNPIGIKVSDKADPADLVSLIAILNPRNKPGRLSVVTRMGAGKLRAHLPDFISAVQSSGQVVTWICDPMHGNTESVNGFKTRRFENVQKEVEAFFDVHEEMGSIPGGIHLEMTGENVTECVGGGAQIGEDDLNSRYHTHCDPRLNAEQALELAFYVASRLRSRKNNRLQSNGIGPVPLPVL</sequence>
<feature type="binding site" evidence="6">
    <location>
        <position position="407"/>
    </location>
    <ligand>
        <name>Mn(2+)</name>
        <dbReference type="ChEBI" id="CHEBI:29035"/>
    </ligand>
</feature>
<keyword evidence="6" id="KW-0104">Cadmium</keyword>
<comment type="catalytic activity">
    <reaction evidence="5 7">
        <text>D-erythrose 4-phosphate + phosphoenolpyruvate + H2O = 7-phospho-2-dehydro-3-deoxy-D-arabino-heptonate + phosphate</text>
        <dbReference type="Rhea" id="RHEA:14717"/>
        <dbReference type="ChEBI" id="CHEBI:15377"/>
        <dbReference type="ChEBI" id="CHEBI:16897"/>
        <dbReference type="ChEBI" id="CHEBI:43474"/>
        <dbReference type="ChEBI" id="CHEBI:58394"/>
        <dbReference type="ChEBI" id="CHEBI:58702"/>
        <dbReference type="EC" id="2.5.1.54"/>
    </reaction>
</comment>
<feature type="binding site" evidence="6">
    <location>
        <position position="123"/>
    </location>
    <ligand>
        <name>Mn(2+)</name>
        <dbReference type="ChEBI" id="CHEBI:29035"/>
    </ligand>
</feature>
<dbReference type="GO" id="GO:0009507">
    <property type="term" value="C:chloroplast"/>
    <property type="evidence" value="ECO:0007669"/>
    <property type="project" value="UniProtKB-SubCell"/>
</dbReference>
<feature type="binding site" evidence="6">
    <location>
        <position position="375"/>
    </location>
    <ligand>
        <name>phosphoenolpyruvate</name>
        <dbReference type="ChEBI" id="CHEBI:58702"/>
    </ligand>
</feature>
<comment type="similarity">
    <text evidence="2 7">Belongs to the class-II DAHP synthase family.</text>
</comment>
<keyword evidence="3 7" id="KW-0808">Transferase</keyword>
<keyword evidence="7" id="KW-0150">Chloroplast</keyword>
<reference evidence="8" key="1">
    <citation type="submission" date="2020-12" db="EMBL/GenBank/DDBJ databases">
        <authorList>
            <person name="Iha C."/>
        </authorList>
    </citation>
    <scope>NUCLEOTIDE SEQUENCE</scope>
</reference>
<evidence type="ECO:0000256" key="4">
    <source>
        <dbReference type="ARBA" id="ARBA00023141"/>
    </source>
</evidence>
<feature type="binding site" evidence="6">
    <location>
        <position position="478"/>
    </location>
    <ligand>
        <name>Mn(2+)</name>
        <dbReference type="ChEBI" id="CHEBI:29035"/>
    </ligand>
</feature>
<comment type="cofactor">
    <cofactor evidence="6">
        <name>Mn(2+)</name>
        <dbReference type="ChEBI" id="CHEBI:29035"/>
    </cofactor>
    <cofactor evidence="6">
        <name>Co(2+)</name>
        <dbReference type="ChEBI" id="CHEBI:48828"/>
    </cofactor>
    <cofactor evidence="6">
        <name>Cd(2+)</name>
        <dbReference type="ChEBI" id="CHEBI:48775"/>
    </cofactor>
    <text evidence="6">Binds 1 divalent cation per subunit. The enzyme is active with manganese, cobalt or cadmium ions.</text>
</comment>
<dbReference type="GO" id="GO:0009073">
    <property type="term" value="P:aromatic amino acid family biosynthetic process"/>
    <property type="evidence" value="ECO:0007669"/>
    <property type="project" value="UniProtKB-KW"/>
</dbReference>
<dbReference type="EC" id="2.5.1.54" evidence="7"/>
<keyword evidence="7" id="KW-0934">Plastid</keyword>
<evidence type="ECO:0000256" key="1">
    <source>
        <dbReference type="ARBA" id="ARBA00004688"/>
    </source>
</evidence>
<evidence type="ECO:0000256" key="6">
    <source>
        <dbReference type="PIRSR" id="PIRSR602480-1"/>
    </source>
</evidence>
<dbReference type="InterPro" id="IPR013785">
    <property type="entry name" value="Aldolase_TIM"/>
</dbReference>
<evidence type="ECO:0000313" key="9">
    <source>
        <dbReference type="Proteomes" id="UP000708148"/>
    </source>
</evidence>
<proteinExistence type="inferred from homology"/>
<dbReference type="PANTHER" id="PTHR21337:SF0">
    <property type="entry name" value="PHOSPHO-2-DEHYDRO-3-DEOXYHEPTONATE ALDOLASE"/>
    <property type="match status" value="1"/>
</dbReference>
<keyword evidence="9" id="KW-1185">Reference proteome</keyword>
<feature type="binding site" evidence="6">
    <location>
        <position position="344"/>
    </location>
    <ligand>
        <name>phosphoenolpyruvate</name>
        <dbReference type="ChEBI" id="CHEBI:58702"/>
    </ligand>
</feature>
<dbReference type="NCBIfam" id="TIGR01358">
    <property type="entry name" value="DAHP_synth_II"/>
    <property type="match status" value="1"/>
</dbReference>
<evidence type="ECO:0000256" key="7">
    <source>
        <dbReference type="RuleBase" id="RU363071"/>
    </source>
</evidence>
<keyword evidence="4 7" id="KW-0057">Aromatic amino acid biosynthesis</keyword>
<dbReference type="Gene3D" id="3.20.20.70">
    <property type="entry name" value="Aldolase class I"/>
    <property type="match status" value="1"/>
</dbReference>
<name>A0A8S1ITG4_9CHLO</name>
<comment type="pathway">
    <text evidence="1 7">Metabolic intermediate biosynthesis; chorismate biosynthesis; chorismate from D-erythrose 4-phosphate and phosphoenolpyruvate: step 1/7.</text>
</comment>
<evidence type="ECO:0000256" key="3">
    <source>
        <dbReference type="ARBA" id="ARBA00022679"/>
    </source>
</evidence>
<feature type="binding site" evidence="6">
    <location>
        <position position="162"/>
    </location>
    <ligand>
        <name>phosphoenolpyruvate</name>
        <dbReference type="ChEBI" id="CHEBI:58702"/>
    </ligand>
</feature>
<dbReference type="InterPro" id="IPR002480">
    <property type="entry name" value="DAHP_synth_2"/>
</dbReference>
<evidence type="ECO:0000256" key="5">
    <source>
        <dbReference type="ARBA" id="ARBA00047508"/>
    </source>
</evidence>
<dbReference type="PANTHER" id="PTHR21337">
    <property type="entry name" value="PHOSPHO-2-DEHYDRO-3-DEOXYHEPTONATE ALDOLASE 1, 2"/>
    <property type="match status" value="1"/>
</dbReference>
<dbReference type="GO" id="GO:0008652">
    <property type="term" value="P:amino acid biosynthetic process"/>
    <property type="evidence" value="ECO:0007669"/>
    <property type="project" value="UniProtKB-KW"/>
</dbReference>
<dbReference type="Proteomes" id="UP000708148">
    <property type="component" value="Unassembled WGS sequence"/>
</dbReference>
<dbReference type="Pfam" id="PF01474">
    <property type="entry name" value="DAHP_synth_2"/>
    <property type="match status" value="1"/>
</dbReference>